<evidence type="ECO:0000256" key="1">
    <source>
        <dbReference type="ARBA" id="ARBA00007176"/>
    </source>
</evidence>
<proteinExistence type="inferred from homology"/>
<dbReference type="InterPro" id="IPR018794">
    <property type="entry name" value="UPF0538"/>
</dbReference>
<evidence type="ECO:0000313" key="3">
    <source>
        <dbReference type="Proteomes" id="UP000559256"/>
    </source>
</evidence>
<comment type="caution">
    <text evidence="2">The sequence shown here is derived from an EMBL/GenBank/DDBJ whole genome shotgun (WGS) entry which is preliminary data.</text>
</comment>
<dbReference type="EMBL" id="JAACJM010000010">
    <property type="protein sequence ID" value="KAF5370668.1"/>
    <property type="molecule type" value="Genomic_DNA"/>
</dbReference>
<name>A0A8H5GT02_9AGAR</name>
<dbReference type="AlphaFoldDB" id="A0A8H5GT02"/>
<evidence type="ECO:0000313" key="2">
    <source>
        <dbReference type="EMBL" id="KAF5370668.1"/>
    </source>
</evidence>
<dbReference type="OrthoDB" id="937at2759"/>
<keyword evidence="3" id="KW-1185">Reference proteome</keyword>
<dbReference type="Pfam" id="PF10209">
    <property type="entry name" value="DUF2340"/>
    <property type="match status" value="1"/>
</dbReference>
<evidence type="ECO:0008006" key="4">
    <source>
        <dbReference type="Google" id="ProtNLM"/>
    </source>
</evidence>
<protein>
    <recommendedName>
        <fullName evidence="4">Cytoplasmic protein</fullName>
    </recommendedName>
</protein>
<accession>A0A8H5GT02</accession>
<sequence length="143" mass="16439">MSTYTDFSEVHTNEALPKTSATITIRIIKSFQYRTERSLVLHNLNLETTTVGQLKDIARQAVQTQPGWKPYRNVTLDTLKLYSKAHGAKTTNLIINLDHDEWILNDDSKALVEVGFENETEVSFFNRELYEAFLANPETTWDT</sequence>
<comment type="similarity">
    <text evidence="1">Belongs to the UPF0538 family.</text>
</comment>
<dbReference type="PANTHER" id="PTHR18444">
    <property type="entry name" value="UPF0538 FAMILY MEMBER"/>
    <property type="match status" value="1"/>
</dbReference>
<reference evidence="2 3" key="1">
    <citation type="journal article" date="2020" name="ISME J.">
        <title>Uncovering the hidden diversity of litter-decomposition mechanisms in mushroom-forming fungi.</title>
        <authorList>
            <person name="Floudas D."/>
            <person name="Bentzer J."/>
            <person name="Ahren D."/>
            <person name="Johansson T."/>
            <person name="Persson P."/>
            <person name="Tunlid A."/>
        </authorList>
    </citation>
    <scope>NUCLEOTIDE SEQUENCE [LARGE SCALE GENOMIC DNA]</scope>
    <source>
        <strain evidence="2 3">CBS 291.85</strain>
    </source>
</reference>
<gene>
    <name evidence="2" type="ORF">D9758_001812</name>
</gene>
<dbReference type="PANTHER" id="PTHR18444:SF9">
    <property type="entry name" value="UPF0538 PROTEIN C2ORF76"/>
    <property type="match status" value="1"/>
</dbReference>
<organism evidence="2 3">
    <name type="scientific">Tetrapyrgos nigripes</name>
    <dbReference type="NCBI Taxonomy" id="182062"/>
    <lineage>
        <taxon>Eukaryota</taxon>
        <taxon>Fungi</taxon>
        <taxon>Dikarya</taxon>
        <taxon>Basidiomycota</taxon>
        <taxon>Agaricomycotina</taxon>
        <taxon>Agaricomycetes</taxon>
        <taxon>Agaricomycetidae</taxon>
        <taxon>Agaricales</taxon>
        <taxon>Marasmiineae</taxon>
        <taxon>Marasmiaceae</taxon>
        <taxon>Tetrapyrgos</taxon>
    </lineage>
</organism>
<dbReference type="Proteomes" id="UP000559256">
    <property type="component" value="Unassembled WGS sequence"/>
</dbReference>